<feature type="transmembrane region" description="Helical" evidence="2">
    <location>
        <begin position="15"/>
        <end position="37"/>
    </location>
</feature>
<dbReference type="EMBL" id="SEWF01000005">
    <property type="protein sequence ID" value="RYU96763.1"/>
    <property type="molecule type" value="Genomic_DNA"/>
</dbReference>
<dbReference type="Proteomes" id="UP000293162">
    <property type="component" value="Unassembled WGS sequence"/>
</dbReference>
<dbReference type="PANTHER" id="PTHR33269:SF17">
    <property type="entry name" value="NADH-UBIQUINONE OXIDOREDUCTASE CHAIN 6"/>
    <property type="match status" value="1"/>
</dbReference>
<keyword evidence="2" id="KW-1133">Transmembrane helix</keyword>
<keyword evidence="2" id="KW-0812">Transmembrane</keyword>
<evidence type="ECO:0000256" key="1">
    <source>
        <dbReference type="ARBA" id="ARBA00005698"/>
    </source>
</evidence>
<comment type="caution">
    <text evidence="3">The sequence shown here is derived from an EMBL/GenBank/DDBJ whole genome shotgun (WGS) entry which is preliminary data.</text>
</comment>
<dbReference type="GO" id="GO:0048038">
    <property type="term" value="F:quinone binding"/>
    <property type="evidence" value="ECO:0007669"/>
    <property type="project" value="UniProtKB-UniRule"/>
</dbReference>
<protein>
    <recommendedName>
        <fullName evidence="2">NADH-quinone oxidoreductase subunit J</fullName>
        <ecNumber evidence="2">7.1.1.-</ecNumber>
    </recommendedName>
</protein>
<feature type="transmembrane region" description="Helical" evidence="2">
    <location>
        <begin position="111"/>
        <end position="131"/>
    </location>
</feature>
<feature type="transmembrane region" description="Helical" evidence="2">
    <location>
        <begin position="42"/>
        <end position="62"/>
    </location>
</feature>
<dbReference type="AlphaFoldDB" id="A0A4Q5M4C2"/>
<dbReference type="GO" id="GO:0005886">
    <property type="term" value="C:plasma membrane"/>
    <property type="evidence" value="ECO:0007669"/>
    <property type="project" value="UniProtKB-SubCell"/>
</dbReference>
<dbReference type="PANTHER" id="PTHR33269">
    <property type="entry name" value="NADH-UBIQUINONE OXIDOREDUCTASE CHAIN 6"/>
    <property type="match status" value="1"/>
</dbReference>
<organism evidence="3 4">
    <name type="scientific">Emticicia agri</name>
    <dbReference type="NCBI Taxonomy" id="2492393"/>
    <lineage>
        <taxon>Bacteria</taxon>
        <taxon>Pseudomonadati</taxon>
        <taxon>Bacteroidota</taxon>
        <taxon>Cytophagia</taxon>
        <taxon>Cytophagales</taxon>
        <taxon>Leadbetterellaceae</taxon>
        <taxon>Emticicia</taxon>
    </lineage>
</organism>
<comment type="catalytic activity">
    <reaction evidence="2">
        <text>a quinone + NADH + 5 H(+)(in) = a quinol + NAD(+) + 4 H(+)(out)</text>
        <dbReference type="Rhea" id="RHEA:57888"/>
        <dbReference type="ChEBI" id="CHEBI:15378"/>
        <dbReference type="ChEBI" id="CHEBI:24646"/>
        <dbReference type="ChEBI" id="CHEBI:57540"/>
        <dbReference type="ChEBI" id="CHEBI:57945"/>
        <dbReference type="ChEBI" id="CHEBI:132124"/>
    </reaction>
</comment>
<dbReference type="InterPro" id="IPR042106">
    <property type="entry name" value="Nuo/plastoQ_OxRdtase_6_NuoJ"/>
</dbReference>
<comment type="function">
    <text evidence="2">NDH-1 shuttles electrons from NADH, via FMN and iron-sulfur (Fe-S) centers, to quinones in the respiratory chain. Couples the redox reaction to proton translocation (for every two electrons transferred, four hydrogen ions are translocated across the cytoplasmic membrane), and thus conserves the redox energy in a proton gradient.</text>
</comment>
<comment type="similarity">
    <text evidence="1 2">Belongs to the complex I subunit 6 family.</text>
</comment>
<keyword evidence="2" id="KW-1003">Cell membrane</keyword>
<name>A0A4Q5M4C2_9BACT</name>
<dbReference type="InterPro" id="IPR001457">
    <property type="entry name" value="NADH_UbQ/plastoQ_OxRdtase_su6"/>
</dbReference>
<comment type="subcellular location">
    <subcellularLocation>
        <location evidence="2">Cell membrane</location>
        <topology evidence="2">Multi-pass membrane protein</topology>
    </subcellularLocation>
</comment>
<feature type="transmembrane region" description="Helical" evidence="2">
    <location>
        <begin position="159"/>
        <end position="181"/>
    </location>
</feature>
<dbReference type="EC" id="7.1.1.-" evidence="2"/>
<evidence type="ECO:0000313" key="4">
    <source>
        <dbReference type="Proteomes" id="UP000293162"/>
    </source>
</evidence>
<keyword evidence="2" id="KW-0520">NAD</keyword>
<dbReference type="Pfam" id="PF00499">
    <property type="entry name" value="Oxidored_q3"/>
    <property type="match status" value="1"/>
</dbReference>
<evidence type="ECO:0000256" key="2">
    <source>
        <dbReference type="RuleBase" id="RU004429"/>
    </source>
</evidence>
<dbReference type="OrthoDB" id="981464at2"/>
<evidence type="ECO:0000313" key="3">
    <source>
        <dbReference type="EMBL" id="RYU96763.1"/>
    </source>
</evidence>
<reference evidence="3 4" key="1">
    <citation type="submission" date="2019-02" db="EMBL/GenBank/DDBJ databases">
        <title>Bacterial novel species Emticicia sp. 17J42-9 isolated from soil.</title>
        <authorList>
            <person name="Jung H.-Y."/>
        </authorList>
    </citation>
    <scope>NUCLEOTIDE SEQUENCE [LARGE SCALE GENOMIC DNA]</scope>
    <source>
        <strain evidence="3 4">17J42-9</strain>
    </source>
</reference>
<keyword evidence="2" id="KW-0874">Quinone</keyword>
<sequence>MVHIEDLLKHIDQQLVLQIAFFTFASITIGGAVYLLFTRNVLYAAFSLLVTLLGVAGLYVFAGADFLAVSQIMIYVGGILILMIFGIMLTNKKKDQQKADQLNKILVSHHNRFWVTIVAILLFLGFLKVIFSANFQLVSKDVHQGTTVQKIGVELMTNYVFAFELIGLLLLAALIGAAYVAKKEKI</sequence>
<gene>
    <name evidence="3" type="ORF">EWM59_04305</name>
</gene>
<dbReference type="GO" id="GO:0008137">
    <property type="term" value="F:NADH dehydrogenase (ubiquinone) activity"/>
    <property type="evidence" value="ECO:0007669"/>
    <property type="project" value="UniProtKB-UniRule"/>
</dbReference>
<feature type="transmembrane region" description="Helical" evidence="2">
    <location>
        <begin position="68"/>
        <end position="90"/>
    </location>
</feature>
<dbReference type="Gene3D" id="1.20.120.1200">
    <property type="entry name" value="NADH-ubiquinone/plastoquinone oxidoreductase chain 6, subunit NuoJ"/>
    <property type="match status" value="1"/>
</dbReference>
<proteinExistence type="inferred from homology"/>
<keyword evidence="4" id="KW-1185">Reference proteome</keyword>
<keyword evidence="2" id="KW-0472">Membrane</keyword>
<accession>A0A4Q5M4C2</accession>